<gene>
    <name evidence="1" type="ORF">BLA29_000484</name>
</gene>
<keyword evidence="2" id="KW-1185">Reference proteome</keyword>
<sequence>MNSTSFPKRFCKPENNFSLYLSRFDYLNDDEIQELDELIGLDLSDEELFKSVFIENAVKGCLNDVIEIITEDASSGRSTQVGENQKSIYRKNDDVHDDNIFYYDSYKNDRIKVNEANCLLSFDSSLLDKSEQEAIQALKTNYRLLFLENLLKRSRTQNNEFDFYYSVWLDLILKLLLTDKSLYEYLGKPDFSDIEKIFFITIRYSIVITDELLAIAFARAIYVPLTEMKHS</sequence>
<accession>A0A1Y3B7W2</accession>
<evidence type="ECO:0000313" key="2">
    <source>
        <dbReference type="Proteomes" id="UP000194236"/>
    </source>
</evidence>
<dbReference type="Proteomes" id="UP000194236">
    <property type="component" value="Unassembled WGS sequence"/>
</dbReference>
<feature type="non-terminal residue" evidence="1">
    <location>
        <position position="231"/>
    </location>
</feature>
<comment type="caution">
    <text evidence="1">The sequence shown here is derived from an EMBL/GenBank/DDBJ whole genome shotgun (WGS) entry which is preliminary data.</text>
</comment>
<name>A0A1Y3B7W2_EURMA</name>
<dbReference type="OrthoDB" id="6512993at2759"/>
<protein>
    <submittedName>
        <fullName evidence="1">Uncharacterized protein</fullName>
    </submittedName>
</protein>
<organism evidence="1 2">
    <name type="scientific">Euroglyphus maynei</name>
    <name type="common">Mayne's house dust mite</name>
    <dbReference type="NCBI Taxonomy" id="6958"/>
    <lineage>
        <taxon>Eukaryota</taxon>
        <taxon>Metazoa</taxon>
        <taxon>Ecdysozoa</taxon>
        <taxon>Arthropoda</taxon>
        <taxon>Chelicerata</taxon>
        <taxon>Arachnida</taxon>
        <taxon>Acari</taxon>
        <taxon>Acariformes</taxon>
        <taxon>Sarcoptiformes</taxon>
        <taxon>Astigmata</taxon>
        <taxon>Psoroptidia</taxon>
        <taxon>Analgoidea</taxon>
        <taxon>Pyroglyphidae</taxon>
        <taxon>Pyroglyphinae</taxon>
        <taxon>Euroglyphus</taxon>
    </lineage>
</organism>
<reference evidence="1 2" key="1">
    <citation type="submission" date="2017-03" db="EMBL/GenBank/DDBJ databases">
        <title>Genome Survey of Euroglyphus maynei.</title>
        <authorList>
            <person name="Arlian L.G."/>
            <person name="Morgan M.S."/>
            <person name="Rider S.D."/>
        </authorList>
    </citation>
    <scope>NUCLEOTIDE SEQUENCE [LARGE SCALE GENOMIC DNA]</scope>
    <source>
        <strain evidence="1">Arlian Lab</strain>
        <tissue evidence="1">Whole body</tissue>
    </source>
</reference>
<proteinExistence type="predicted"/>
<evidence type="ECO:0000313" key="1">
    <source>
        <dbReference type="EMBL" id="OTF76124.1"/>
    </source>
</evidence>
<dbReference type="EMBL" id="MUJZ01038983">
    <property type="protein sequence ID" value="OTF76124.1"/>
    <property type="molecule type" value="Genomic_DNA"/>
</dbReference>
<dbReference type="AlphaFoldDB" id="A0A1Y3B7W2"/>